<evidence type="ECO:0000256" key="1">
    <source>
        <dbReference type="ARBA" id="ARBA00022448"/>
    </source>
</evidence>
<evidence type="ECO:0000256" key="6">
    <source>
        <dbReference type="ARBA" id="ARBA00022840"/>
    </source>
</evidence>
<dbReference type="PROSITE" id="PS00211">
    <property type="entry name" value="ABC_TRANSPORTER_1"/>
    <property type="match status" value="1"/>
</dbReference>
<keyword evidence="4" id="KW-0997">Cell inner membrane</keyword>
<dbReference type="EMBL" id="FTNV01000001">
    <property type="protein sequence ID" value="SIS01862.1"/>
    <property type="molecule type" value="Genomic_DNA"/>
</dbReference>
<evidence type="ECO:0000256" key="4">
    <source>
        <dbReference type="ARBA" id="ARBA00022519"/>
    </source>
</evidence>
<dbReference type="PANTHER" id="PTHR43514">
    <property type="entry name" value="ABC TRANSPORTER I FAMILY MEMBER 10"/>
    <property type="match status" value="1"/>
</dbReference>
<keyword evidence="6 12" id="KW-0067">ATP-binding</keyword>
<evidence type="ECO:0000313" key="12">
    <source>
        <dbReference type="EMBL" id="SIS01862.1"/>
    </source>
</evidence>
<dbReference type="PANTHER" id="PTHR43514:SF4">
    <property type="entry name" value="ABC TRANSPORTER I FAMILY MEMBER 10"/>
    <property type="match status" value="1"/>
</dbReference>
<evidence type="ECO:0000256" key="5">
    <source>
        <dbReference type="ARBA" id="ARBA00022741"/>
    </source>
</evidence>
<dbReference type="GO" id="GO:0005524">
    <property type="term" value="F:ATP binding"/>
    <property type="evidence" value="ECO:0007669"/>
    <property type="project" value="UniProtKB-KW"/>
</dbReference>
<feature type="domain" description="Mop" evidence="11">
    <location>
        <begin position="296"/>
        <end position="362"/>
    </location>
</feature>
<dbReference type="InterPro" id="IPR008995">
    <property type="entry name" value="Mo/tungstate-bd_C_term_dom"/>
</dbReference>
<dbReference type="InterPro" id="IPR003439">
    <property type="entry name" value="ABC_transporter-like_ATP-bd"/>
</dbReference>
<dbReference type="InterPro" id="IPR004606">
    <property type="entry name" value="Mop_domain"/>
</dbReference>
<evidence type="ECO:0000313" key="13">
    <source>
        <dbReference type="Proteomes" id="UP000186019"/>
    </source>
</evidence>
<dbReference type="InterPro" id="IPR003593">
    <property type="entry name" value="AAA+_ATPase"/>
</dbReference>
<evidence type="ECO:0000256" key="8">
    <source>
        <dbReference type="ARBA" id="ARBA00023136"/>
    </source>
</evidence>
<evidence type="ECO:0000259" key="11">
    <source>
        <dbReference type="PROSITE" id="PS51866"/>
    </source>
</evidence>
<keyword evidence="13" id="KW-1185">Reference proteome</keyword>
<organism evidence="12 13">
    <name type="scientific">Roseovarius nanhaiticus</name>
    <dbReference type="NCBI Taxonomy" id="573024"/>
    <lineage>
        <taxon>Bacteria</taxon>
        <taxon>Pseudomonadati</taxon>
        <taxon>Pseudomonadota</taxon>
        <taxon>Alphaproteobacteria</taxon>
        <taxon>Rhodobacterales</taxon>
        <taxon>Roseobacteraceae</taxon>
        <taxon>Roseovarius</taxon>
    </lineage>
</organism>
<name>A0A1N7FND1_9RHOB</name>
<dbReference type="SMART" id="SM00382">
    <property type="entry name" value="AAA"/>
    <property type="match status" value="1"/>
</dbReference>
<dbReference type="Gene3D" id="2.40.50.100">
    <property type="match status" value="1"/>
</dbReference>
<dbReference type="STRING" id="573024.SAMN05216208_0921"/>
<dbReference type="Pfam" id="PF00005">
    <property type="entry name" value="ABC_tran"/>
    <property type="match status" value="1"/>
</dbReference>
<dbReference type="SUPFAM" id="SSF52540">
    <property type="entry name" value="P-loop containing nucleoside triphosphate hydrolases"/>
    <property type="match status" value="1"/>
</dbReference>
<dbReference type="OrthoDB" id="9802264at2"/>
<protein>
    <submittedName>
        <fullName evidence="12">Molybdate transport system ATP-binding protein</fullName>
    </submittedName>
</protein>
<evidence type="ECO:0000259" key="10">
    <source>
        <dbReference type="PROSITE" id="PS50893"/>
    </source>
</evidence>
<keyword evidence="7" id="KW-1278">Translocase</keyword>
<dbReference type="NCBIfam" id="TIGR02142">
    <property type="entry name" value="modC_ABC"/>
    <property type="match status" value="1"/>
</dbReference>
<dbReference type="InterPro" id="IPR011868">
    <property type="entry name" value="ModC_ABC_ATP-bd"/>
</dbReference>
<accession>A0A1N7FND1</accession>
<dbReference type="InterPro" id="IPR005116">
    <property type="entry name" value="Transp-assoc_OB_typ1"/>
</dbReference>
<dbReference type="PROSITE" id="PS50893">
    <property type="entry name" value="ABC_TRANSPORTER_2"/>
    <property type="match status" value="1"/>
</dbReference>
<evidence type="ECO:0000256" key="2">
    <source>
        <dbReference type="ARBA" id="ARBA00022475"/>
    </source>
</evidence>
<dbReference type="Pfam" id="PF03459">
    <property type="entry name" value="TOBE"/>
    <property type="match status" value="1"/>
</dbReference>
<keyword evidence="2" id="KW-1003">Cell membrane</keyword>
<keyword evidence="3 9" id="KW-0500">Molybdenum</keyword>
<dbReference type="InterPro" id="IPR050334">
    <property type="entry name" value="Molybdenum_import_ModC"/>
</dbReference>
<evidence type="ECO:0000256" key="7">
    <source>
        <dbReference type="ARBA" id="ARBA00022967"/>
    </source>
</evidence>
<dbReference type="GO" id="GO:0140359">
    <property type="term" value="F:ABC-type transporter activity"/>
    <property type="evidence" value="ECO:0007669"/>
    <property type="project" value="InterPro"/>
</dbReference>
<evidence type="ECO:0000256" key="9">
    <source>
        <dbReference type="PROSITE-ProRule" id="PRU01213"/>
    </source>
</evidence>
<proteinExistence type="predicted"/>
<keyword evidence="5" id="KW-0547">Nucleotide-binding</keyword>
<dbReference type="InterPro" id="IPR017871">
    <property type="entry name" value="ABC_transporter-like_CS"/>
</dbReference>
<sequence>MSLSVDIAHQLGDFALEAAFRAGPGVTALFGPSGSGKTTIARAVAGLLTPDSGRIVLDGDVLVDRAGRIDLASARRRIGVVFQDARLFPHLTVAQNITFGARYAPQGAPGLDARMIERTLGIGALMERRPATLSGGEKQRVAIARALTMRPRLLLMDEPLAALDGPRKDEILPYLERLRDVGGDGGGIPIVYITHAVAEIARLADRIVVLREGRVVRAGEVGEVMSDPALVPLIGVREAGSVLTARVEECDPKGLSSLSISGGALRLPGIAAAPGTSMRVRILAQDVLIALEEPKGLSSRNILPAVVEAVHRGGGPGVAVSLRVGQDRLLARITAEASDELRLAPGTACYAVLKATAVARADIGAGPKS</sequence>
<dbReference type="GO" id="GO:0015098">
    <property type="term" value="F:molybdate ion transmembrane transporter activity"/>
    <property type="evidence" value="ECO:0007669"/>
    <property type="project" value="InterPro"/>
</dbReference>
<keyword evidence="8" id="KW-0472">Membrane</keyword>
<dbReference type="Proteomes" id="UP000186019">
    <property type="component" value="Unassembled WGS sequence"/>
</dbReference>
<gene>
    <name evidence="12" type="ORF">SAMN05421666_1215</name>
</gene>
<dbReference type="AlphaFoldDB" id="A0A1N7FND1"/>
<dbReference type="SUPFAM" id="SSF50331">
    <property type="entry name" value="MOP-like"/>
    <property type="match status" value="1"/>
</dbReference>
<dbReference type="InterPro" id="IPR027417">
    <property type="entry name" value="P-loop_NTPase"/>
</dbReference>
<dbReference type="Gene3D" id="3.40.50.300">
    <property type="entry name" value="P-loop containing nucleotide triphosphate hydrolases"/>
    <property type="match status" value="1"/>
</dbReference>
<reference evidence="12 13" key="1">
    <citation type="submission" date="2017-01" db="EMBL/GenBank/DDBJ databases">
        <authorList>
            <person name="Mah S.A."/>
            <person name="Swanson W.J."/>
            <person name="Moy G.W."/>
            <person name="Vacquier V.D."/>
        </authorList>
    </citation>
    <scope>NUCLEOTIDE SEQUENCE [LARGE SCALE GENOMIC DNA]</scope>
    <source>
        <strain evidence="12 13">DSM 29590</strain>
    </source>
</reference>
<dbReference type="GO" id="GO:0016887">
    <property type="term" value="F:ATP hydrolysis activity"/>
    <property type="evidence" value="ECO:0007669"/>
    <property type="project" value="InterPro"/>
</dbReference>
<dbReference type="GO" id="GO:0016020">
    <property type="term" value="C:membrane"/>
    <property type="evidence" value="ECO:0007669"/>
    <property type="project" value="InterPro"/>
</dbReference>
<feature type="domain" description="ABC transporter" evidence="10">
    <location>
        <begin position="2"/>
        <end position="237"/>
    </location>
</feature>
<keyword evidence="1" id="KW-0813">Transport</keyword>
<dbReference type="PROSITE" id="PS51866">
    <property type="entry name" value="MOP"/>
    <property type="match status" value="1"/>
</dbReference>
<evidence type="ECO:0000256" key="3">
    <source>
        <dbReference type="ARBA" id="ARBA00022505"/>
    </source>
</evidence>
<dbReference type="RefSeq" id="WP_076531844.1">
    <property type="nucleotide sequence ID" value="NZ_FOAC01000001.1"/>
</dbReference>